<evidence type="ECO:0000313" key="6">
    <source>
        <dbReference type="Proteomes" id="UP001208570"/>
    </source>
</evidence>
<evidence type="ECO:0000256" key="2">
    <source>
        <dbReference type="ARBA" id="ARBA00022630"/>
    </source>
</evidence>
<keyword evidence="2" id="KW-0285">Flavoprotein</keyword>
<dbReference type="GO" id="GO:0005741">
    <property type="term" value="C:mitochondrial outer membrane"/>
    <property type="evidence" value="ECO:0007669"/>
    <property type="project" value="TreeGrafter"/>
</dbReference>
<evidence type="ECO:0000256" key="1">
    <source>
        <dbReference type="ARBA" id="ARBA00001974"/>
    </source>
</evidence>
<protein>
    <recommendedName>
        <fullName evidence="7">FAD-binding domain-containing protein</fullName>
    </recommendedName>
</protein>
<dbReference type="PANTHER" id="PTHR46028:SF2">
    <property type="entry name" value="KYNURENINE 3-MONOOXYGENASE"/>
    <property type="match status" value="1"/>
</dbReference>
<evidence type="ECO:0000256" key="3">
    <source>
        <dbReference type="ARBA" id="ARBA00022827"/>
    </source>
</evidence>
<dbReference type="Proteomes" id="UP001208570">
    <property type="component" value="Unassembled WGS sequence"/>
</dbReference>
<accession>A0AAD9MT74</accession>
<comment type="cofactor">
    <cofactor evidence="1">
        <name>FAD</name>
        <dbReference type="ChEBI" id="CHEBI:57692"/>
    </cofactor>
</comment>
<evidence type="ECO:0008006" key="7">
    <source>
        <dbReference type="Google" id="ProtNLM"/>
    </source>
</evidence>
<dbReference type="InterPro" id="IPR036188">
    <property type="entry name" value="FAD/NAD-bd_sf"/>
</dbReference>
<name>A0AAD9MT74_9ANNE</name>
<dbReference type="AlphaFoldDB" id="A0AAD9MT74"/>
<gene>
    <name evidence="5" type="ORF">LSH36_721g03015</name>
</gene>
<comment type="caution">
    <text evidence="5">The sequence shown here is derived from an EMBL/GenBank/DDBJ whole genome shotgun (WGS) entry which is preliminary data.</text>
</comment>
<keyword evidence="4" id="KW-0560">Oxidoreductase</keyword>
<keyword evidence="6" id="KW-1185">Reference proteome</keyword>
<keyword evidence="3" id="KW-0274">FAD</keyword>
<dbReference type="GO" id="GO:0070189">
    <property type="term" value="P:kynurenine metabolic process"/>
    <property type="evidence" value="ECO:0007669"/>
    <property type="project" value="TreeGrafter"/>
</dbReference>
<proteinExistence type="predicted"/>
<dbReference type="GO" id="GO:0004502">
    <property type="term" value="F:kynurenine 3-monooxygenase activity"/>
    <property type="evidence" value="ECO:0007669"/>
    <property type="project" value="TreeGrafter"/>
</dbReference>
<evidence type="ECO:0000256" key="4">
    <source>
        <dbReference type="ARBA" id="ARBA00023002"/>
    </source>
</evidence>
<reference evidence="5" key="1">
    <citation type="journal article" date="2023" name="Mol. Biol. Evol.">
        <title>Third-Generation Sequencing Reveals the Adaptive Role of the Epigenome in Three Deep-Sea Polychaetes.</title>
        <authorList>
            <person name="Perez M."/>
            <person name="Aroh O."/>
            <person name="Sun Y."/>
            <person name="Lan Y."/>
            <person name="Juniper S.K."/>
            <person name="Young C.R."/>
            <person name="Angers B."/>
            <person name="Qian P.Y."/>
        </authorList>
    </citation>
    <scope>NUCLEOTIDE SEQUENCE</scope>
    <source>
        <strain evidence="5">P08H-3</strain>
    </source>
</reference>
<sequence length="227" mass="25728">MPQEPPEVKDLLVYFDCTYDPKENDVKKKQVVVLGAGLVGALNAPFFAKRGYHVQIGQGDEVAVSYDLIVGCDGAHSAVRRQMMRSTLLDYSQEYIPHGYVRMRIPPTKDGQYESIHNEHDLLTFFETEFPTAVPLTGRKAIAKSFFSKKELPLITHLRYAVMVSACRLFLQSVCNFLSIEKDRSDSALLWGRPISAANSIAMDRKRITPIAVLIAMTFPQMWSRRR</sequence>
<evidence type="ECO:0000313" key="5">
    <source>
        <dbReference type="EMBL" id="KAK2144907.1"/>
    </source>
</evidence>
<dbReference type="PANTHER" id="PTHR46028">
    <property type="entry name" value="KYNURENINE 3-MONOOXYGENASE"/>
    <property type="match status" value="1"/>
</dbReference>
<dbReference type="Gene3D" id="3.50.50.60">
    <property type="entry name" value="FAD/NAD(P)-binding domain"/>
    <property type="match status" value="1"/>
</dbReference>
<dbReference type="EMBL" id="JAODUP010000721">
    <property type="protein sequence ID" value="KAK2144907.1"/>
    <property type="molecule type" value="Genomic_DNA"/>
</dbReference>
<organism evidence="5 6">
    <name type="scientific">Paralvinella palmiformis</name>
    <dbReference type="NCBI Taxonomy" id="53620"/>
    <lineage>
        <taxon>Eukaryota</taxon>
        <taxon>Metazoa</taxon>
        <taxon>Spiralia</taxon>
        <taxon>Lophotrochozoa</taxon>
        <taxon>Annelida</taxon>
        <taxon>Polychaeta</taxon>
        <taxon>Sedentaria</taxon>
        <taxon>Canalipalpata</taxon>
        <taxon>Terebellida</taxon>
        <taxon>Terebelliformia</taxon>
        <taxon>Alvinellidae</taxon>
        <taxon>Paralvinella</taxon>
    </lineage>
</organism>